<organism evidence="13 14">
    <name type="scientific">Candidatus Yanofskybacteria bacterium RIFCSPHIGHO2_02_FULL_39_10</name>
    <dbReference type="NCBI Taxonomy" id="1802674"/>
    <lineage>
        <taxon>Bacteria</taxon>
        <taxon>Candidatus Yanofskyibacteriota</taxon>
    </lineage>
</organism>
<evidence type="ECO:0000256" key="9">
    <source>
        <dbReference type="ARBA" id="ARBA00023049"/>
    </source>
</evidence>
<evidence type="ECO:0000256" key="3">
    <source>
        <dbReference type="ARBA" id="ARBA00007931"/>
    </source>
</evidence>
<sequence length="363" mass="39471">MITALIFIAVIGVLVLVHEYGHFVMARRSGMRVEEFGFGFPPRLFGIKKGETIYSINWIPFGGFVKILGEDGDQRDNPKSFGSKSISARLKVIVAGVTMNLLFAVLLLVSGNFFGLRVGLFDEEMITVARDKKVQIIQVASESPAEKAGLQILDEIVGFQLTDGTVQYVATTEEVQKFTSEHSGEKLGMVLKHGNGLITKEVQTRLNPPPGEGSIGIVMALTGVISYPWYEAIWRGVSDTAILTYNTMYGYYLLIKTLVIDGRLIGEVSGPVGIAGVTGQAARVGFSYLMQFVALISVNLAVLNILPFPALDGGRAVFIVAEKLRGRPINKKIEAAVNGIGFALLVALMIYVTIKDVTKFFTV</sequence>
<evidence type="ECO:0000256" key="11">
    <source>
        <dbReference type="SAM" id="Phobius"/>
    </source>
</evidence>
<feature type="domain" description="Peptidase M50" evidence="12">
    <location>
        <begin position="7"/>
        <end position="348"/>
    </location>
</feature>
<dbReference type="GO" id="GO:0006508">
    <property type="term" value="P:proteolysis"/>
    <property type="evidence" value="ECO:0007669"/>
    <property type="project" value="UniProtKB-KW"/>
</dbReference>
<evidence type="ECO:0000313" key="13">
    <source>
        <dbReference type="EMBL" id="OGN09152.1"/>
    </source>
</evidence>
<keyword evidence="5 11" id="KW-0812">Transmembrane</keyword>
<keyword evidence="9" id="KW-0482">Metalloprotease</keyword>
<feature type="transmembrane region" description="Helical" evidence="11">
    <location>
        <begin position="335"/>
        <end position="354"/>
    </location>
</feature>
<reference evidence="13 14" key="1">
    <citation type="journal article" date="2016" name="Nat. Commun.">
        <title>Thousands of microbial genomes shed light on interconnected biogeochemical processes in an aquifer system.</title>
        <authorList>
            <person name="Anantharaman K."/>
            <person name="Brown C.T."/>
            <person name="Hug L.A."/>
            <person name="Sharon I."/>
            <person name="Castelle C.J."/>
            <person name="Probst A.J."/>
            <person name="Thomas B.C."/>
            <person name="Singh A."/>
            <person name="Wilkins M.J."/>
            <person name="Karaoz U."/>
            <person name="Brodie E.L."/>
            <person name="Williams K.H."/>
            <person name="Hubbard S.S."/>
            <person name="Banfield J.F."/>
        </authorList>
    </citation>
    <scope>NUCLEOTIDE SEQUENCE [LARGE SCALE GENOMIC DNA]</scope>
</reference>
<dbReference type="InterPro" id="IPR008915">
    <property type="entry name" value="Peptidase_M50"/>
</dbReference>
<comment type="cofactor">
    <cofactor evidence="1">
        <name>Zn(2+)</name>
        <dbReference type="ChEBI" id="CHEBI:29105"/>
    </cofactor>
</comment>
<dbReference type="CDD" id="cd06163">
    <property type="entry name" value="S2P-M50_PDZ_RseP-like"/>
    <property type="match status" value="1"/>
</dbReference>
<feature type="transmembrane region" description="Helical" evidence="11">
    <location>
        <begin position="6"/>
        <end position="25"/>
    </location>
</feature>
<dbReference type="SUPFAM" id="SSF50156">
    <property type="entry name" value="PDZ domain-like"/>
    <property type="match status" value="1"/>
</dbReference>
<comment type="caution">
    <text evidence="13">The sequence shown here is derived from an EMBL/GenBank/DDBJ whole genome shotgun (WGS) entry which is preliminary data.</text>
</comment>
<evidence type="ECO:0000256" key="7">
    <source>
        <dbReference type="ARBA" id="ARBA00022833"/>
    </source>
</evidence>
<evidence type="ECO:0000256" key="4">
    <source>
        <dbReference type="ARBA" id="ARBA00022670"/>
    </source>
</evidence>
<keyword evidence="4" id="KW-0645">Protease</keyword>
<keyword evidence="7" id="KW-0862">Zinc</keyword>
<keyword evidence="8 11" id="KW-1133">Transmembrane helix</keyword>
<feature type="transmembrane region" description="Helical" evidence="11">
    <location>
        <begin position="285"/>
        <end position="306"/>
    </location>
</feature>
<dbReference type="PANTHER" id="PTHR42837">
    <property type="entry name" value="REGULATOR OF SIGMA-E PROTEASE RSEP"/>
    <property type="match status" value="1"/>
</dbReference>
<dbReference type="Pfam" id="PF02163">
    <property type="entry name" value="Peptidase_M50"/>
    <property type="match status" value="1"/>
</dbReference>
<keyword evidence="10 11" id="KW-0472">Membrane</keyword>
<evidence type="ECO:0000256" key="1">
    <source>
        <dbReference type="ARBA" id="ARBA00001947"/>
    </source>
</evidence>
<evidence type="ECO:0000259" key="12">
    <source>
        <dbReference type="Pfam" id="PF02163"/>
    </source>
</evidence>
<dbReference type="GO" id="GO:0016020">
    <property type="term" value="C:membrane"/>
    <property type="evidence" value="ECO:0007669"/>
    <property type="project" value="UniProtKB-SubCell"/>
</dbReference>
<dbReference type="GO" id="GO:0004222">
    <property type="term" value="F:metalloendopeptidase activity"/>
    <property type="evidence" value="ECO:0007669"/>
    <property type="project" value="InterPro"/>
</dbReference>
<dbReference type="Gene3D" id="2.30.42.10">
    <property type="match status" value="1"/>
</dbReference>
<protein>
    <recommendedName>
        <fullName evidence="12">Peptidase M50 domain-containing protein</fullName>
    </recommendedName>
</protein>
<evidence type="ECO:0000256" key="5">
    <source>
        <dbReference type="ARBA" id="ARBA00022692"/>
    </source>
</evidence>
<name>A0A1F8F7N5_9BACT</name>
<accession>A0A1F8F7N5</accession>
<evidence type="ECO:0000256" key="6">
    <source>
        <dbReference type="ARBA" id="ARBA00022801"/>
    </source>
</evidence>
<dbReference type="EMBL" id="MGJO01000029">
    <property type="protein sequence ID" value="OGN09152.1"/>
    <property type="molecule type" value="Genomic_DNA"/>
</dbReference>
<dbReference type="AlphaFoldDB" id="A0A1F8F7N5"/>
<comment type="subcellular location">
    <subcellularLocation>
        <location evidence="2">Membrane</location>
        <topology evidence="2">Multi-pass membrane protein</topology>
    </subcellularLocation>
</comment>
<proteinExistence type="inferred from homology"/>
<dbReference type="PANTHER" id="PTHR42837:SF2">
    <property type="entry name" value="MEMBRANE METALLOPROTEASE ARASP2, CHLOROPLASTIC-RELATED"/>
    <property type="match status" value="1"/>
</dbReference>
<evidence type="ECO:0000313" key="14">
    <source>
        <dbReference type="Proteomes" id="UP000178908"/>
    </source>
</evidence>
<gene>
    <name evidence="13" type="ORF">A3C61_00510</name>
</gene>
<dbReference type="InterPro" id="IPR004387">
    <property type="entry name" value="Pept_M50_Zn"/>
</dbReference>
<comment type="similarity">
    <text evidence="3">Belongs to the peptidase M50B family.</text>
</comment>
<evidence type="ECO:0000256" key="10">
    <source>
        <dbReference type="ARBA" id="ARBA00023136"/>
    </source>
</evidence>
<keyword evidence="6" id="KW-0378">Hydrolase</keyword>
<evidence type="ECO:0000256" key="2">
    <source>
        <dbReference type="ARBA" id="ARBA00004141"/>
    </source>
</evidence>
<evidence type="ECO:0000256" key="8">
    <source>
        <dbReference type="ARBA" id="ARBA00022989"/>
    </source>
</evidence>
<dbReference type="Proteomes" id="UP000178908">
    <property type="component" value="Unassembled WGS sequence"/>
</dbReference>
<dbReference type="InterPro" id="IPR036034">
    <property type="entry name" value="PDZ_sf"/>
</dbReference>
<feature type="transmembrane region" description="Helical" evidence="11">
    <location>
        <begin position="92"/>
        <end position="115"/>
    </location>
</feature>